<dbReference type="PROSITE" id="PS50188">
    <property type="entry name" value="B302_SPRY"/>
    <property type="match status" value="1"/>
</dbReference>
<dbReference type="SUPFAM" id="SSF49899">
    <property type="entry name" value="Concanavalin A-like lectins/glucanases"/>
    <property type="match status" value="1"/>
</dbReference>
<dbReference type="InterPro" id="IPR011545">
    <property type="entry name" value="DEAD/DEAH_box_helicase_dom"/>
</dbReference>
<dbReference type="GO" id="GO:0004527">
    <property type="term" value="F:exonuclease activity"/>
    <property type="evidence" value="ECO:0007669"/>
    <property type="project" value="UniProtKB-KW"/>
</dbReference>
<feature type="domain" description="Helicase ATP-binding" evidence="15">
    <location>
        <begin position="304"/>
        <end position="442"/>
    </location>
</feature>
<dbReference type="PANTHER" id="PTHR24031">
    <property type="entry name" value="RNA HELICASE"/>
    <property type="match status" value="1"/>
</dbReference>
<dbReference type="GO" id="GO:0003724">
    <property type="term" value="F:RNA helicase activity"/>
    <property type="evidence" value="ECO:0007669"/>
    <property type="project" value="UniProtKB-EC"/>
</dbReference>
<evidence type="ECO:0000256" key="7">
    <source>
        <dbReference type="ARBA" id="ARBA00022840"/>
    </source>
</evidence>
<comment type="function">
    <text evidence="12">RNA helicase.</text>
</comment>
<dbReference type="PROSITE" id="PS51195">
    <property type="entry name" value="Q_MOTIF"/>
    <property type="match status" value="1"/>
</dbReference>
<feature type="domain" description="DEAD-box RNA helicase Q" evidence="17">
    <location>
        <begin position="2"/>
        <end position="30"/>
    </location>
</feature>
<dbReference type="SMART" id="SM00490">
    <property type="entry name" value="HELICc"/>
    <property type="match status" value="1"/>
</dbReference>
<evidence type="ECO:0000256" key="4">
    <source>
        <dbReference type="ARBA" id="ARBA00022801"/>
    </source>
</evidence>
<keyword evidence="4 12" id="KW-0378">Hydrolase</keyword>
<dbReference type="PROSITE" id="PS51192">
    <property type="entry name" value="HELICASE_ATP_BIND_1"/>
    <property type="match status" value="1"/>
</dbReference>
<dbReference type="Gene3D" id="3.40.50.300">
    <property type="entry name" value="P-loop containing nucleotide triphosphate hydrolases"/>
    <property type="match status" value="3"/>
</dbReference>
<dbReference type="InterPro" id="IPR027417">
    <property type="entry name" value="P-loop_NTPase"/>
</dbReference>
<evidence type="ECO:0000259" key="15">
    <source>
        <dbReference type="PROSITE" id="PS51192"/>
    </source>
</evidence>
<dbReference type="InterPro" id="IPR003877">
    <property type="entry name" value="SPRY_dom"/>
</dbReference>
<accession>A0AAN7YNG6</accession>
<dbReference type="InterPro" id="IPR014014">
    <property type="entry name" value="RNA_helicase_DEAD_Q_motif"/>
</dbReference>
<feature type="region of interest" description="Disordered" evidence="13">
    <location>
        <begin position="274"/>
        <end position="306"/>
    </location>
</feature>
<evidence type="ECO:0000256" key="11">
    <source>
        <dbReference type="PROSITE-ProRule" id="PRU00552"/>
    </source>
</evidence>
<dbReference type="InterPro" id="IPR001650">
    <property type="entry name" value="Helicase_C-like"/>
</dbReference>
<dbReference type="GO" id="GO:0003723">
    <property type="term" value="F:RNA binding"/>
    <property type="evidence" value="ECO:0007669"/>
    <property type="project" value="UniProtKB-UniRule"/>
</dbReference>
<dbReference type="EMBL" id="JAVFKY010000005">
    <property type="protein sequence ID" value="KAK5575701.1"/>
    <property type="molecule type" value="Genomic_DNA"/>
</dbReference>
<organism evidence="18 19">
    <name type="scientific">Dictyostelium firmibasis</name>
    <dbReference type="NCBI Taxonomy" id="79012"/>
    <lineage>
        <taxon>Eukaryota</taxon>
        <taxon>Amoebozoa</taxon>
        <taxon>Evosea</taxon>
        <taxon>Eumycetozoa</taxon>
        <taxon>Dictyostelia</taxon>
        <taxon>Dictyosteliales</taxon>
        <taxon>Dictyosteliaceae</taxon>
        <taxon>Dictyostelium</taxon>
    </lineage>
</organism>
<name>A0AAN7YNG6_9MYCE</name>
<dbReference type="Pfam" id="PF00271">
    <property type="entry name" value="Helicase_C"/>
    <property type="match status" value="1"/>
</dbReference>
<feature type="compositionally biased region" description="Basic and acidic residues" evidence="13">
    <location>
        <begin position="292"/>
        <end position="306"/>
    </location>
</feature>
<dbReference type="Proteomes" id="UP001344447">
    <property type="component" value="Unassembled WGS sequence"/>
</dbReference>
<keyword evidence="2" id="KW-0540">Nuclease</keyword>
<gene>
    <name evidence="18" type="ORF">RB653_006835</name>
</gene>
<comment type="catalytic activity">
    <reaction evidence="9 12">
        <text>ATP + H2O = ADP + phosphate + H(+)</text>
        <dbReference type="Rhea" id="RHEA:13065"/>
        <dbReference type="ChEBI" id="CHEBI:15377"/>
        <dbReference type="ChEBI" id="CHEBI:15378"/>
        <dbReference type="ChEBI" id="CHEBI:30616"/>
        <dbReference type="ChEBI" id="CHEBI:43474"/>
        <dbReference type="ChEBI" id="CHEBI:456216"/>
        <dbReference type="EC" id="3.6.4.13"/>
    </reaction>
</comment>
<dbReference type="FunFam" id="3.40.50.300:FF:000708">
    <property type="entry name" value="ATP-dependent RNA helicase DDX1"/>
    <property type="match status" value="1"/>
</dbReference>
<keyword evidence="19" id="KW-1185">Reference proteome</keyword>
<comment type="domain">
    <text evidence="12">The helicase domain is involved in the stimulation of RELA transcriptional activity.</text>
</comment>
<evidence type="ECO:0000256" key="9">
    <source>
        <dbReference type="ARBA" id="ARBA00047984"/>
    </source>
</evidence>
<dbReference type="PROSITE" id="PS51194">
    <property type="entry name" value="HELICASE_CTER"/>
    <property type="match status" value="1"/>
</dbReference>
<protein>
    <recommendedName>
        <fullName evidence="12">ATP-dependent RNA helicase</fullName>
        <ecNumber evidence="12">3.6.4.13</ecNumber>
    </recommendedName>
</protein>
<dbReference type="CDD" id="cd18787">
    <property type="entry name" value="SF2_C_DEAD"/>
    <property type="match status" value="1"/>
</dbReference>
<evidence type="ECO:0000256" key="8">
    <source>
        <dbReference type="ARBA" id="ARBA00022884"/>
    </source>
</evidence>
<evidence type="ECO:0000256" key="13">
    <source>
        <dbReference type="SAM" id="MobiDB-lite"/>
    </source>
</evidence>
<evidence type="ECO:0000256" key="2">
    <source>
        <dbReference type="ARBA" id="ARBA00022722"/>
    </source>
</evidence>
<feature type="short sequence motif" description="Q motif" evidence="11">
    <location>
        <begin position="2"/>
        <end position="30"/>
    </location>
</feature>
<evidence type="ECO:0000313" key="18">
    <source>
        <dbReference type="EMBL" id="KAK5575701.1"/>
    </source>
</evidence>
<evidence type="ECO:0000259" key="16">
    <source>
        <dbReference type="PROSITE" id="PS51194"/>
    </source>
</evidence>
<evidence type="ECO:0000256" key="6">
    <source>
        <dbReference type="ARBA" id="ARBA00022839"/>
    </source>
</evidence>
<dbReference type="InterPro" id="IPR013320">
    <property type="entry name" value="ConA-like_dom_sf"/>
</dbReference>
<dbReference type="InterPro" id="IPR014001">
    <property type="entry name" value="Helicase_ATP-bd"/>
</dbReference>
<comment type="similarity">
    <text evidence="1">Belongs to the DEAD box helicase family. DDX1 subfamily.</text>
</comment>
<evidence type="ECO:0000259" key="17">
    <source>
        <dbReference type="PROSITE" id="PS51195"/>
    </source>
</evidence>
<keyword evidence="8 12" id="KW-0694">RNA-binding</keyword>
<comment type="function">
    <text evidence="10">Acts as an ATP-dependent RNA helicase, able to unwind both RNA-RNA and RNA-DNA duplexes. Possesses 5' single-stranded RNA overhang nuclease activity.</text>
</comment>
<evidence type="ECO:0000313" key="19">
    <source>
        <dbReference type="Proteomes" id="UP001344447"/>
    </source>
</evidence>
<dbReference type="Pfam" id="PF00270">
    <property type="entry name" value="DEAD"/>
    <property type="match status" value="2"/>
</dbReference>
<dbReference type="InterPro" id="IPR001870">
    <property type="entry name" value="B30.2/SPRY"/>
</dbReference>
<evidence type="ECO:0000256" key="10">
    <source>
        <dbReference type="ARBA" id="ARBA00058016"/>
    </source>
</evidence>
<dbReference type="CDD" id="cd12873">
    <property type="entry name" value="SPRY_DDX1"/>
    <property type="match status" value="1"/>
</dbReference>
<dbReference type="Gene3D" id="2.60.120.920">
    <property type="match status" value="1"/>
</dbReference>
<dbReference type="InterPro" id="IPR043136">
    <property type="entry name" value="B30.2/SPRY_sf"/>
</dbReference>
<feature type="domain" description="Helicase C-terminal" evidence="16">
    <location>
        <begin position="501"/>
        <end position="668"/>
    </location>
</feature>
<evidence type="ECO:0000256" key="1">
    <source>
        <dbReference type="ARBA" id="ARBA00008765"/>
    </source>
</evidence>
<keyword evidence="7 12" id="KW-0067">ATP-binding</keyword>
<evidence type="ECO:0000256" key="12">
    <source>
        <dbReference type="RuleBase" id="RU365068"/>
    </source>
</evidence>
<dbReference type="GO" id="GO:0005524">
    <property type="term" value="F:ATP binding"/>
    <property type="evidence" value="ECO:0007669"/>
    <property type="project" value="UniProtKB-UniRule"/>
</dbReference>
<keyword evidence="3 12" id="KW-0547">Nucleotide-binding</keyword>
<evidence type="ECO:0000256" key="5">
    <source>
        <dbReference type="ARBA" id="ARBA00022806"/>
    </source>
</evidence>
<dbReference type="SUPFAM" id="SSF52540">
    <property type="entry name" value="P-loop containing nucleoside triphosphate hydrolases"/>
    <property type="match status" value="2"/>
</dbReference>
<reference evidence="18 19" key="1">
    <citation type="submission" date="2023-11" db="EMBL/GenBank/DDBJ databases">
        <title>Dfirmibasis_genome.</title>
        <authorList>
            <person name="Edelbroek B."/>
            <person name="Kjellin J."/>
            <person name="Jerlstrom-Hultqvist J."/>
            <person name="Soderbom F."/>
        </authorList>
    </citation>
    <scope>NUCLEOTIDE SEQUENCE [LARGE SCALE GENOMIC DNA]</scope>
    <source>
        <strain evidence="18 19">TNS-C-14</strain>
    </source>
</reference>
<keyword evidence="5 12" id="KW-0347">Helicase</keyword>
<feature type="domain" description="B30.2/SPRY" evidence="14">
    <location>
        <begin position="63"/>
        <end position="247"/>
    </location>
</feature>
<dbReference type="SMART" id="SM00449">
    <property type="entry name" value="SPRY"/>
    <property type="match status" value="1"/>
</dbReference>
<dbReference type="EC" id="3.6.4.13" evidence="12"/>
<dbReference type="Pfam" id="PF00622">
    <property type="entry name" value="SPRY"/>
    <property type="match status" value="1"/>
</dbReference>
<dbReference type="SMART" id="SM00487">
    <property type="entry name" value="DEXDc"/>
    <property type="match status" value="1"/>
</dbReference>
<proteinExistence type="inferred from homology"/>
<feature type="compositionally biased region" description="Low complexity" evidence="13">
    <location>
        <begin position="277"/>
        <end position="287"/>
    </location>
</feature>
<dbReference type="FunFam" id="2.60.120.920:FF:000076">
    <property type="entry name" value="ATP-dependent RNA helicase DDX1"/>
    <property type="match status" value="1"/>
</dbReference>
<comment type="caution">
    <text evidence="18">The sequence shown here is derived from an EMBL/GenBank/DDBJ whole genome shotgun (WGS) entry which is preliminary data.</text>
</comment>
<sequence>MSAFEDLGVLPEIIKAIEELDWLLPTPIQTEAIPLILGGGDVLAAAETGSGKTGAFALPILQITYETLNKKAEIPVIAPTSSSSSSSNGESSDNVVEWDQIDRDKNIAVDGLICQARSADWCGIKANKGISSGKFYYEAIVRDEGLCRVGFALKKSTRNIGTDKFSWGYGGTGKKSHESKFIDYGKPFGNNDVIGCYINFDDEIIGFTKNGQDFGEAFSFNSKAGIFYPSLVLKNAEMEFNFGSKPMKHDLKGYKPINQAELLIDQQQPIPMEIQTNKKGGNNNNNNKKGKGKEDEKMSESNDKPRKTLSLIIEPTRELADQTYSAILNFSKYLDSPKIQVSLCIGGEKSNGGRNKIEGDIIIGTPGRLESLVKEGSIDLSSIKFFVLDEADQLIDDNLAIVNFIYNKLPIGQNLQVLFFSATLHSTKVIKFCEQITKNPTWVDLKGRDFIPDLITHAYVKADPTKFESLWRDSENPLRIRTDGVHASDVSQFGKLKEPEQKSEAIKLLKAQLLLKCIQSFKMDQAIIFARTRLDCDHIHQFLKDAGGGNTSGLEGEFSSTVLHGGDNVSRARKENLEKFKNGDVRFLICTDVAARGIDIRGLPYIINYTLPESFEDYIHRVGRVGRADRIGLAISLVGYDQEKVWYHTCRDKGKGCHNTKLTENGGCCIWYDEPLLFIAVQENIAPIELESDFQLPKDMKQLNFGGSNKLTGASADYKHHTEELSSRVLQLSQLEETIQRDYLTLPNRITNLKK</sequence>
<keyword evidence="6" id="KW-0269">Exonuclease</keyword>
<dbReference type="AlphaFoldDB" id="A0AAN7YNG6"/>
<evidence type="ECO:0000256" key="3">
    <source>
        <dbReference type="ARBA" id="ARBA00022741"/>
    </source>
</evidence>
<evidence type="ECO:0000259" key="14">
    <source>
        <dbReference type="PROSITE" id="PS50188"/>
    </source>
</evidence>